<dbReference type="GO" id="GO:0003743">
    <property type="term" value="F:translation initiation factor activity"/>
    <property type="evidence" value="ECO:0007669"/>
    <property type="project" value="UniProtKB-UniRule"/>
</dbReference>
<comment type="subcellular location">
    <subcellularLocation>
        <location evidence="5">Cytoplasm</location>
    </subcellularLocation>
</comment>
<evidence type="ECO:0000256" key="4">
    <source>
        <dbReference type="ARBA" id="ARBA00022917"/>
    </source>
</evidence>
<keyword evidence="4 5" id="KW-0648">Protein biosynthesis</keyword>
<dbReference type="Pfam" id="PF01399">
    <property type="entry name" value="PCI"/>
    <property type="match status" value="1"/>
</dbReference>
<comment type="function">
    <text evidence="5">Component of the eukaryotic translation initiation factor 3 (eIF-3) complex, which is involved in protein synthesis of a specialized repertoire of mRNAs and, together with other initiation factors, stimulates binding of mRNA and methionyl-tRNAi to the 40S ribosome. The eIF-3 complex specifically targets and initiates translation of a subset of mRNAs involved in cell proliferation.</text>
</comment>
<dbReference type="InterPro" id="IPR045237">
    <property type="entry name" value="COPS7/eIF3m"/>
</dbReference>
<dbReference type="InterPro" id="IPR040750">
    <property type="entry name" value="eIF3m_C_helix"/>
</dbReference>
<dbReference type="HAMAP" id="MF_03012">
    <property type="entry name" value="eIF3m"/>
    <property type="match status" value="1"/>
</dbReference>
<comment type="caution">
    <text evidence="7">The sequence shown here is derived from an EMBL/GenBank/DDBJ whole genome shotgun (WGS) entry which is preliminary data.</text>
</comment>
<dbReference type="PANTHER" id="PTHR15350:SF2">
    <property type="entry name" value="EUKARYOTIC TRANSLATION INITIATION FACTOR 3 SUBUNIT M"/>
    <property type="match status" value="1"/>
</dbReference>
<dbReference type="SUPFAM" id="SSF46785">
    <property type="entry name" value="Winged helix' DNA-binding domain"/>
    <property type="match status" value="1"/>
</dbReference>
<comment type="similarity">
    <text evidence="1">Belongs to the CSN7/EIF3M family. CSN7 subfamily.</text>
</comment>
<accession>A0A8H7VR87</accession>
<organism evidence="7 8">
    <name type="scientific">Circinella minor</name>
    <dbReference type="NCBI Taxonomy" id="1195481"/>
    <lineage>
        <taxon>Eukaryota</taxon>
        <taxon>Fungi</taxon>
        <taxon>Fungi incertae sedis</taxon>
        <taxon>Mucoromycota</taxon>
        <taxon>Mucoromycotina</taxon>
        <taxon>Mucoromycetes</taxon>
        <taxon>Mucorales</taxon>
        <taxon>Lichtheimiaceae</taxon>
        <taxon>Circinella</taxon>
    </lineage>
</organism>
<evidence type="ECO:0000256" key="3">
    <source>
        <dbReference type="ARBA" id="ARBA00022540"/>
    </source>
</evidence>
<dbReference type="Pfam" id="PF18005">
    <property type="entry name" value="eIF3m_C_helix"/>
    <property type="match status" value="1"/>
</dbReference>
<dbReference type="GO" id="GO:0016282">
    <property type="term" value="C:eukaryotic 43S preinitiation complex"/>
    <property type="evidence" value="ECO:0007669"/>
    <property type="project" value="UniProtKB-UniRule"/>
</dbReference>
<dbReference type="OrthoDB" id="10267031at2759"/>
<feature type="domain" description="PCI" evidence="6">
    <location>
        <begin position="188"/>
        <end position="348"/>
    </location>
</feature>
<dbReference type="InterPro" id="IPR027528">
    <property type="entry name" value="eIF3m"/>
</dbReference>
<dbReference type="SMART" id="SM00088">
    <property type="entry name" value="PINT"/>
    <property type="match status" value="1"/>
</dbReference>
<dbReference type="AlphaFoldDB" id="A0A8H7VR87"/>
<proteinExistence type="inferred from homology"/>
<evidence type="ECO:0000256" key="2">
    <source>
        <dbReference type="ARBA" id="ARBA00022490"/>
    </source>
</evidence>
<keyword evidence="8" id="KW-1185">Reference proteome</keyword>
<dbReference type="Proteomes" id="UP000646827">
    <property type="component" value="Unassembled WGS sequence"/>
</dbReference>
<name>A0A8H7VR87_9FUNG</name>
<keyword evidence="3 5" id="KW-0396">Initiation factor</keyword>
<evidence type="ECO:0000256" key="5">
    <source>
        <dbReference type="HAMAP-Rule" id="MF_03012"/>
    </source>
</evidence>
<sequence length="413" mass="46421">MSSMNIYVQGSVESQIQDLASYISNLKGEDGEENATYVQENNKLLAAKNNDVYIQLAKDGSLFLTENDREVEGAFNLLIVVSLKAVDQTATIKTLIDTLTQTESSKTSLKQKILLNLYNALPIDSTLRYNAFLALVDVTAQADELDSLYSQLEHIDKWIKQWGIDKETERQLYNHLSEKLKQAGEEKLSFEFSLKKLSTYAEASFDSSVETLAKELILQAISIENWFAFEELYQHPAVQKTKGSPEFELLEVFLNGSLLSYKKFAQAHPDLMKRTNEENNIIKIRLLALASLGCENLSRELTYAEIAKNLEIPEEEVEMWVIDVIRAGLVEAKLDQLNKTVIVHRSIYRVFGKEQWEQLGTRLNTWKESLNEIMAVISNAKLIAGGALQGGAAAVVVEDKTQPQVEVTVSTSN</sequence>
<reference evidence="7 8" key="1">
    <citation type="submission" date="2020-12" db="EMBL/GenBank/DDBJ databases">
        <title>Metabolic potential, ecology and presence of endohyphal bacteria is reflected in genomic diversity of Mucoromycotina.</title>
        <authorList>
            <person name="Muszewska A."/>
            <person name="Okrasinska A."/>
            <person name="Steczkiewicz K."/>
            <person name="Drgas O."/>
            <person name="Orlowska M."/>
            <person name="Perlinska-Lenart U."/>
            <person name="Aleksandrzak-Piekarczyk T."/>
            <person name="Szatraj K."/>
            <person name="Zielenkiewicz U."/>
            <person name="Pilsyk S."/>
            <person name="Malc E."/>
            <person name="Mieczkowski P."/>
            <person name="Kruszewska J.S."/>
            <person name="Biernat P."/>
            <person name="Pawlowska J."/>
        </authorList>
    </citation>
    <scope>NUCLEOTIDE SEQUENCE [LARGE SCALE GENOMIC DNA]</scope>
    <source>
        <strain evidence="7 8">CBS 142.35</strain>
    </source>
</reference>
<evidence type="ECO:0000313" key="7">
    <source>
        <dbReference type="EMBL" id="KAG2225833.1"/>
    </source>
</evidence>
<dbReference type="InterPro" id="IPR036390">
    <property type="entry name" value="WH_DNA-bd_sf"/>
</dbReference>
<gene>
    <name evidence="7" type="ORF">INT45_007077</name>
</gene>
<protein>
    <recommendedName>
        <fullName evidence="5">Eukaryotic translation initiation factor 3 subunit M</fullName>
        <shortName evidence="5">eIF3m</shortName>
    </recommendedName>
</protein>
<dbReference type="PROSITE" id="PS50250">
    <property type="entry name" value="PCI"/>
    <property type="match status" value="1"/>
</dbReference>
<dbReference type="GO" id="GO:0001732">
    <property type="term" value="P:formation of cytoplasmic translation initiation complex"/>
    <property type="evidence" value="ECO:0007669"/>
    <property type="project" value="UniProtKB-UniRule"/>
</dbReference>
<dbReference type="EMBL" id="JAEPRB010000023">
    <property type="protein sequence ID" value="KAG2225833.1"/>
    <property type="molecule type" value="Genomic_DNA"/>
</dbReference>
<keyword evidence="2 5" id="KW-0963">Cytoplasm</keyword>
<dbReference type="GO" id="GO:0071541">
    <property type="term" value="C:eukaryotic translation initiation factor 3 complex, eIF3m"/>
    <property type="evidence" value="ECO:0007669"/>
    <property type="project" value="UniProtKB-UniRule"/>
</dbReference>
<dbReference type="GO" id="GO:0033290">
    <property type="term" value="C:eukaryotic 48S preinitiation complex"/>
    <property type="evidence" value="ECO:0007669"/>
    <property type="project" value="UniProtKB-UniRule"/>
</dbReference>
<dbReference type="InterPro" id="IPR000717">
    <property type="entry name" value="PCI_dom"/>
</dbReference>
<evidence type="ECO:0000313" key="8">
    <source>
        <dbReference type="Proteomes" id="UP000646827"/>
    </source>
</evidence>
<comment type="subunit">
    <text evidence="5">Component of the eukaryotic translation initiation factor 3 (eIF-3) complex.</text>
</comment>
<dbReference type="PANTHER" id="PTHR15350">
    <property type="entry name" value="COP9 SIGNALOSOME COMPLEX SUBUNIT 7/DENDRITIC CELL PROTEIN GA17"/>
    <property type="match status" value="1"/>
</dbReference>
<comment type="similarity">
    <text evidence="5">Belongs to the eIF-3 subunit M family.</text>
</comment>
<evidence type="ECO:0000256" key="1">
    <source>
        <dbReference type="ARBA" id="ARBA00008482"/>
    </source>
</evidence>
<evidence type="ECO:0000259" key="6">
    <source>
        <dbReference type="PROSITE" id="PS50250"/>
    </source>
</evidence>